<comment type="subcellular location">
    <subcellularLocation>
        <location evidence="1">Mitochondrion inner membrane</location>
        <topology evidence="1">Peripheral membrane protein</topology>
        <orientation evidence="1">Intermembrane side</orientation>
    </subcellularLocation>
</comment>
<reference evidence="11 12" key="1">
    <citation type="journal article" date="2013" name="Nature">
        <title>The genomes of four tapeworm species reveal adaptations to parasitism.</title>
        <authorList>
            <person name="Tsai I.J."/>
            <person name="Zarowiecki M."/>
            <person name="Holroyd N."/>
            <person name="Garciarrubio A."/>
            <person name="Sanchez-Flores A."/>
            <person name="Brooks K.L."/>
            <person name="Tracey A."/>
            <person name="Bobes R.J."/>
            <person name="Fragoso G."/>
            <person name="Sciutto E."/>
            <person name="Aslett M."/>
            <person name="Beasley H."/>
            <person name="Bennett H.M."/>
            <person name="Cai J."/>
            <person name="Camicia F."/>
            <person name="Clark R."/>
            <person name="Cucher M."/>
            <person name="De Silva N."/>
            <person name="Day T.A."/>
            <person name="Deplazes P."/>
            <person name="Estrada K."/>
            <person name="Fernandez C."/>
            <person name="Holland P.W."/>
            <person name="Hou J."/>
            <person name="Hu S."/>
            <person name="Huckvale T."/>
            <person name="Hung S.S."/>
            <person name="Kamenetzky L."/>
            <person name="Keane J.A."/>
            <person name="Kiss F."/>
            <person name="Koziol U."/>
            <person name="Lambert O."/>
            <person name="Liu K."/>
            <person name="Luo X."/>
            <person name="Luo Y."/>
            <person name="Macchiaroli N."/>
            <person name="Nichol S."/>
            <person name="Paps J."/>
            <person name="Parkinson J."/>
            <person name="Pouchkina-Stantcheva N."/>
            <person name="Riddiford N."/>
            <person name="Rosenzvit M."/>
            <person name="Salinas G."/>
            <person name="Wasmuth J.D."/>
            <person name="Zamanian M."/>
            <person name="Zheng Y."/>
            <person name="Cai X."/>
            <person name="Soberon X."/>
            <person name="Olson P.D."/>
            <person name="Laclette J.P."/>
            <person name="Brehm K."/>
            <person name="Berriman M."/>
            <person name="Garciarrubio A."/>
            <person name="Bobes R.J."/>
            <person name="Fragoso G."/>
            <person name="Sanchez-Flores A."/>
            <person name="Estrada K."/>
            <person name="Cevallos M.A."/>
            <person name="Morett E."/>
            <person name="Gonzalez V."/>
            <person name="Portillo T."/>
            <person name="Ochoa-Leyva A."/>
            <person name="Jose M.V."/>
            <person name="Sciutto E."/>
            <person name="Landa A."/>
            <person name="Jimenez L."/>
            <person name="Valdes V."/>
            <person name="Carrero J.C."/>
            <person name="Larralde C."/>
            <person name="Morales-Montor J."/>
            <person name="Limon-Lason J."/>
            <person name="Soberon X."/>
            <person name="Laclette J.P."/>
        </authorList>
    </citation>
    <scope>NUCLEOTIDE SEQUENCE [LARGE SCALE GENOMIC DNA]</scope>
</reference>
<evidence type="ECO:0000256" key="1">
    <source>
        <dbReference type="ARBA" id="ARBA00004137"/>
    </source>
</evidence>
<evidence type="ECO:0000256" key="5">
    <source>
        <dbReference type="ARBA" id="ARBA00022792"/>
    </source>
</evidence>
<reference evidence="13" key="3">
    <citation type="submission" date="2020-10" db="UniProtKB">
        <authorList>
            <consortium name="WormBaseParasite"/>
        </authorList>
    </citation>
    <scope>IDENTIFICATION</scope>
</reference>
<gene>
    <name evidence="11" type="ORF">EgrG_000595900</name>
</gene>
<dbReference type="Proteomes" id="UP000492820">
    <property type="component" value="Unassembled WGS sequence"/>
</dbReference>
<name>A0A068WIB7_ECHGR</name>
<dbReference type="GO" id="GO:0005743">
    <property type="term" value="C:mitochondrial inner membrane"/>
    <property type="evidence" value="ECO:0007669"/>
    <property type="project" value="UniProtKB-SubCell"/>
</dbReference>
<evidence type="ECO:0000256" key="9">
    <source>
        <dbReference type="ARBA" id="ARBA00023157"/>
    </source>
</evidence>
<evidence type="ECO:0000313" key="13">
    <source>
        <dbReference type="WBParaSite" id="EgrG_000595900"/>
    </source>
</evidence>
<dbReference type="PANTHER" id="PTHR15336:SF0">
    <property type="entry name" value="CYTOCHROME B-C1 COMPLEX SUBUNIT 6, MITOCHONDRIAL"/>
    <property type="match status" value="1"/>
</dbReference>
<dbReference type="Gene3D" id="1.10.287.20">
    <property type="entry name" value="Ubiquinol-cytochrome C reductase hinge domain"/>
    <property type="match status" value="1"/>
</dbReference>
<dbReference type="OrthoDB" id="405848at2759"/>
<dbReference type="EMBL" id="LK028578">
    <property type="protein sequence ID" value="CDS18202.1"/>
    <property type="molecule type" value="Genomic_DNA"/>
</dbReference>
<keyword evidence="3" id="KW-0813">Transport</keyword>
<dbReference type="InterPro" id="IPR036811">
    <property type="entry name" value="Ubol_cytC_Rdtase_hinge_dom_sf"/>
</dbReference>
<keyword evidence="5" id="KW-0999">Mitochondrion inner membrane</keyword>
<evidence type="ECO:0000256" key="6">
    <source>
        <dbReference type="ARBA" id="ARBA00022982"/>
    </source>
</evidence>
<dbReference type="PANTHER" id="PTHR15336">
    <property type="entry name" value="UBIQUINOL-CYTOCHROME C REDUCTASE COMPLEX 7.8 KDA PROTEIN"/>
    <property type="match status" value="1"/>
</dbReference>
<keyword evidence="8" id="KW-0472">Membrane</keyword>
<reference evidence="11" key="2">
    <citation type="submission" date="2014-06" db="EMBL/GenBank/DDBJ databases">
        <authorList>
            <person name="Aslett M."/>
        </authorList>
    </citation>
    <scope>NUCLEOTIDE SEQUENCE</scope>
</reference>
<keyword evidence="6" id="KW-0249">Electron transport</keyword>
<accession>A0A068WIB7</accession>
<comment type="similarity">
    <text evidence="2">Belongs to the UQCRH/QCR6 family.</text>
</comment>
<evidence type="ECO:0000256" key="2">
    <source>
        <dbReference type="ARBA" id="ARBA00006498"/>
    </source>
</evidence>
<evidence type="ECO:0000313" key="12">
    <source>
        <dbReference type="Proteomes" id="UP000492820"/>
    </source>
</evidence>
<keyword evidence="7" id="KW-0496">Mitochondrion</keyword>
<protein>
    <submittedName>
        <fullName evidence="11 13">Ubiquinol cytochrome c oxidoreductase subunit 6</fullName>
    </submittedName>
</protein>
<dbReference type="Pfam" id="PF02320">
    <property type="entry name" value="UCR_hinge"/>
    <property type="match status" value="1"/>
</dbReference>
<dbReference type="AlphaFoldDB" id="A0A068WIB7"/>
<evidence type="ECO:0000259" key="10">
    <source>
        <dbReference type="Pfam" id="PF02320"/>
    </source>
</evidence>
<dbReference type="WBParaSite" id="EgrG_000595900">
    <property type="protein sequence ID" value="EgrG_000595900"/>
    <property type="gene ID" value="EgrG_000595900"/>
</dbReference>
<dbReference type="InterPro" id="IPR023184">
    <property type="entry name" value="Ubol_cytC_Rdtase_hinge_dom"/>
</dbReference>
<proteinExistence type="inferred from homology"/>
<evidence type="ECO:0000256" key="8">
    <source>
        <dbReference type="ARBA" id="ARBA00023136"/>
    </source>
</evidence>
<dbReference type="GO" id="GO:0006122">
    <property type="term" value="P:mitochondrial electron transport, ubiquinol to cytochrome c"/>
    <property type="evidence" value="ECO:0007669"/>
    <property type="project" value="InterPro"/>
</dbReference>
<dbReference type="SUPFAM" id="SSF81531">
    <property type="entry name" value="Non-heme 11 kDa protein of cytochrome bc1 complex (Ubiquinol-cytochrome c reductase)"/>
    <property type="match status" value="1"/>
</dbReference>
<keyword evidence="4" id="KW-0679">Respiratory chain</keyword>
<evidence type="ECO:0000256" key="3">
    <source>
        <dbReference type="ARBA" id="ARBA00022448"/>
    </source>
</evidence>
<evidence type="ECO:0000256" key="4">
    <source>
        <dbReference type="ARBA" id="ARBA00022660"/>
    </source>
</evidence>
<organism evidence="11">
    <name type="scientific">Echinococcus granulosus</name>
    <name type="common">Hydatid tapeworm</name>
    <dbReference type="NCBI Taxonomy" id="6210"/>
    <lineage>
        <taxon>Eukaryota</taxon>
        <taxon>Metazoa</taxon>
        <taxon>Spiralia</taxon>
        <taxon>Lophotrochozoa</taxon>
        <taxon>Platyhelminthes</taxon>
        <taxon>Cestoda</taxon>
        <taxon>Eucestoda</taxon>
        <taxon>Cyclophyllidea</taxon>
        <taxon>Taeniidae</taxon>
        <taxon>Echinococcus</taxon>
        <taxon>Echinococcus granulosus group</taxon>
    </lineage>
</organism>
<keyword evidence="9" id="KW-1015">Disulfide bond</keyword>
<evidence type="ECO:0000313" key="11">
    <source>
        <dbReference type="EMBL" id="CDS18202.1"/>
    </source>
</evidence>
<dbReference type="InterPro" id="IPR003422">
    <property type="entry name" value="Cyt_b-c1_6"/>
</dbReference>
<feature type="domain" description="Ubiquinol-cytochrome C reductase hinge" evidence="10">
    <location>
        <begin position="9"/>
        <end position="69"/>
    </location>
</feature>
<dbReference type="FunFam" id="1.10.287.20:FF:000001">
    <property type="entry name" value="Cytochrome b-c1 complex subunit 6"/>
    <property type="match status" value="1"/>
</dbReference>
<sequence length="69" mass="7979">MDTGDTVIDPIHELRRKCRETKECAKFVKLFEACSDRQPKTRESCEEEFIDLVQCVDKCVGPKLFATLK</sequence>
<evidence type="ECO:0000256" key="7">
    <source>
        <dbReference type="ARBA" id="ARBA00023128"/>
    </source>
</evidence>